<sequence>MATERPPKSGKNLTSQQRIGVLQEQLKKAGGHLRELTEENDQLSDKLEALQVEKQGLADTNSKLASELEAWKTKAQTAETRPTLKAASTTEPTEELMAAVDRLEGGLWSLSTDSHNGPNGHSTADPAIRPELSQRLEEMQNLVSQLAIAKKTAQSAQDEPNSNFEGTAPASSDDAHRAEIDRLKAESELEHSELVAQVCRALAVLNDLATEPVTESRIREVAGKNLDAAVIRAVLATSETLFAHLSDQSEQVSAAETALTVLRTQHTALETDKATLSEEYQTLLGKLGSMKDVLSAKLQSENRDLKQARSDLELAQRRVAEADMRAADREVEHQRVLETLTMVRTELLATQHRVEAADAELAKSAEAHALQLAGLQTAKTGLETQLQRAQQDHLWLERNLEEARQTAEDLRGRLFTSEQEAERHLEAEATWNLEKASYIKTVRNLQSALQDLQSEKDDEAEAALERVRSDLDRAHRELDVYKERVSILEHQQNEAQNDLKALPSVRREVEQQGQLIGKLKHEASVLKANLAESMKKLREFNNYDNVDRRIITNLIVTFLELPYGDAKRFEILQLMSNILKFTSEQQEKVGLIRRSARPPPTENERGDQDEESFSDRWISFLLRESNVDRERRRSETGTPTSPGAAVP</sequence>
<accession>A0A9W7ZMT6</accession>
<comment type="subcellular location">
    <subcellularLocation>
        <location evidence="1">Golgi apparatus</location>
    </subcellularLocation>
</comment>
<evidence type="ECO:0000256" key="4">
    <source>
        <dbReference type="SAM" id="Coils"/>
    </source>
</evidence>
<feature type="domain" description="GRIP" evidence="6">
    <location>
        <begin position="541"/>
        <end position="592"/>
    </location>
</feature>
<gene>
    <name evidence="7" type="ORF">IWQ60_009500</name>
</gene>
<name>A0A9W7ZMT6_9FUNG</name>
<dbReference type="PANTHER" id="PTHR18921:SF2">
    <property type="entry name" value="THYROID RECEPTOR-INTERACTING PROTEIN 11"/>
    <property type="match status" value="1"/>
</dbReference>
<evidence type="ECO:0000313" key="7">
    <source>
        <dbReference type="EMBL" id="KAJ1912793.1"/>
    </source>
</evidence>
<dbReference type="GO" id="GO:0007030">
    <property type="term" value="P:Golgi organization"/>
    <property type="evidence" value="ECO:0007669"/>
    <property type="project" value="TreeGrafter"/>
</dbReference>
<comment type="caution">
    <text evidence="7">The sequence shown here is derived from an EMBL/GenBank/DDBJ whole genome shotgun (WGS) entry which is preliminary data.</text>
</comment>
<evidence type="ECO:0000313" key="8">
    <source>
        <dbReference type="Proteomes" id="UP001150569"/>
    </source>
</evidence>
<evidence type="ECO:0000256" key="5">
    <source>
        <dbReference type="SAM" id="MobiDB-lite"/>
    </source>
</evidence>
<evidence type="ECO:0000256" key="1">
    <source>
        <dbReference type="ARBA" id="ARBA00004555"/>
    </source>
</evidence>
<keyword evidence="8" id="KW-1185">Reference proteome</keyword>
<dbReference type="GO" id="GO:0031267">
    <property type="term" value="F:small GTPase binding"/>
    <property type="evidence" value="ECO:0007669"/>
    <property type="project" value="TreeGrafter"/>
</dbReference>
<feature type="compositionally biased region" description="Polar residues" evidence="5">
    <location>
        <begin position="152"/>
        <end position="165"/>
    </location>
</feature>
<dbReference type="Pfam" id="PF10375">
    <property type="entry name" value="GRAB"/>
    <property type="match status" value="1"/>
</dbReference>
<dbReference type="InterPro" id="IPR000237">
    <property type="entry name" value="GRIP_dom"/>
</dbReference>
<proteinExistence type="predicted"/>
<protein>
    <recommendedName>
        <fullName evidence="6">GRIP domain-containing protein</fullName>
    </recommendedName>
</protein>
<feature type="region of interest" description="Disordered" evidence="5">
    <location>
        <begin position="150"/>
        <end position="175"/>
    </location>
</feature>
<dbReference type="PROSITE" id="PS50913">
    <property type="entry name" value="GRIP"/>
    <property type="match status" value="1"/>
</dbReference>
<dbReference type="PANTHER" id="PTHR18921">
    <property type="entry name" value="MYOSIN HEAVY CHAIN - RELATED"/>
    <property type="match status" value="1"/>
</dbReference>
<organism evidence="7 8">
    <name type="scientific">Tieghemiomyces parasiticus</name>
    <dbReference type="NCBI Taxonomy" id="78921"/>
    <lineage>
        <taxon>Eukaryota</taxon>
        <taxon>Fungi</taxon>
        <taxon>Fungi incertae sedis</taxon>
        <taxon>Zoopagomycota</taxon>
        <taxon>Kickxellomycotina</taxon>
        <taxon>Dimargaritomycetes</taxon>
        <taxon>Dimargaritales</taxon>
        <taxon>Dimargaritaceae</taxon>
        <taxon>Tieghemiomyces</taxon>
    </lineage>
</organism>
<keyword evidence="2" id="KW-0333">Golgi apparatus</keyword>
<dbReference type="Proteomes" id="UP001150569">
    <property type="component" value="Unassembled WGS sequence"/>
</dbReference>
<feature type="region of interest" description="Disordered" evidence="5">
    <location>
        <begin position="589"/>
        <end position="613"/>
    </location>
</feature>
<evidence type="ECO:0000256" key="2">
    <source>
        <dbReference type="ARBA" id="ARBA00023034"/>
    </source>
</evidence>
<dbReference type="InterPro" id="IPR019459">
    <property type="entry name" value="GRAB"/>
</dbReference>
<dbReference type="GO" id="GO:0005794">
    <property type="term" value="C:Golgi apparatus"/>
    <property type="evidence" value="ECO:0007669"/>
    <property type="project" value="UniProtKB-SubCell"/>
</dbReference>
<dbReference type="EMBL" id="JANBPT010000800">
    <property type="protein sequence ID" value="KAJ1912793.1"/>
    <property type="molecule type" value="Genomic_DNA"/>
</dbReference>
<dbReference type="OrthoDB" id="425925at2759"/>
<dbReference type="AlphaFoldDB" id="A0A9W7ZMT6"/>
<feature type="region of interest" description="Disordered" evidence="5">
    <location>
        <begin position="73"/>
        <end position="92"/>
    </location>
</feature>
<feature type="region of interest" description="Disordered" evidence="5">
    <location>
        <begin position="628"/>
        <end position="647"/>
    </location>
</feature>
<evidence type="ECO:0000259" key="6">
    <source>
        <dbReference type="PROSITE" id="PS50913"/>
    </source>
</evidence>
<feature type="coiled-coil region" evidence="4">
    <location>
        <begin position="372"/>
        <end position="498"/>
    </location>
</feature>
<dbReference type="GO" id="GO:0006888">
    <property type="term" value="P:endoplasmic reticulum to Golgi vesicle-mediated transport"/>
    <property type="evidence" value="ECO:0007669"/>
    <property type="project" value="TreeGrafter"/>
</dbReference>
<evidence type="ECO:0000256" key="3">
    <source>
        <dbReference type="ARBA" id="ARBA00023054"/>
    </source>
</evidence>
<keyword evidence="3 4" id="KW-0175">Coiled coil</keyword>
<feature type="compositionally biased region" description="Polar residues" evidence="5">
    <location>
        <begin position="74"/>
        <end position="91"/>
    </location>
</feature>
<reference evidence="7" key="1">
    <citation type="submission" date="2022-07" db="EMBL/GenBank/DDBJ databases">
        <title>Phylogenomic reconstructions and comparative analyses of Kickxellomycotina fungi.</title>
        <authorList>
            <person name="Reynolds N.K."/>
            <person name="Stajich J.E."/>
            <person name="Barry K."/>
            <person name="Grigoriev I.V."/>
            <person name="Crous P."/>
            <person name="Smith M.E."/>
        </authorList>
    </citation>
    <scope>NUCLEOTIDE SEQUENCE</scope>
    <source>
        <strain evidence="7">RSA 861</strain>
    </source>
</reference>
<feature type="coiled-coil region" evidence="4">
    <location>
        <begin position="291"/>
        <end position="325"/>
    </location>
</feature>